<evidence type="ECO:0000256" key="1">
    <source>
        <dbReference type="SAM" id="MobiDB-lite"/>
    </source>
</evidence>
<comment type="caution">
    <text evidence="2">The sequence shown here is derived from an EMBL/GenBank/DDBJ whole genome shotgun (WGS) entry which is preliminary data.</text>
</comment>
<evidence type="ECO:0000313" key="2">
    <source>
        <dbReference type="EMBL" id="TLD72785.1"/>
    </source>
</evidence>
<dbReference type="Pfam" id="PF14357">
    <property type="entry name" value="DUF4404"/>
    <property type="match status" value="1"/>
</dbReference>
<keyword evidence="3" id="KW-1185">Reference proteome</keyword>
<feature type="region of interest" description="Disordered" evidence="1">
    <location>
        <begin position="38"/>
        <end position="59"/>
    </location>
</feature>
<evidence type="ECO:0000313" key="3">
    <source>
        <dbReference type="Proteomes" id="UP000306196"/>
    </source>
</evidence>
<dbReference type="Proteomes" id="UP000306196">
    <property type="component" value="Unassembled WGS sequence"/>
</dbReference>
<dbReference type="RefSeq" id="WP_138084408.1">
    <property type="nucleotide sequence ID" value="NZ_VAUV01000001.1"/>
</dbReference>
<sequence length="95" mass="9992">MIGQHLAQLRRVLDETDNLPESTKAELLRLVQAAEAETGAATNAEGGVTNAEEGAEEEVSVLDQLKQSIEELEASHPDAAAAVNRVATVLANMGI</sequence>
<dbReference type="OrthoDB" id="196481at2"/>
<feature type="compositionally biased region" description="Low complexity" evidence="1">
    <location>
        <begin position="38"/>
        <end position="51"/>
    </location>
</feature>
<proteinExistence type="predicted"/>
<name>A0A5R8KL92_9BACT</name>
<protein>
    <submittedName>
        <fullName evidence="2">DUF4404 family protein</fullName>
    </submittedName>
</protein>
<dbReference type="InterPro" id="IPR025516">
    <property type="entry name" value="DUF4404"/>
</dbReference>
<reference evidence="2 3" key="1">
    <citation type="submission" date="2019-05" db="EMBL/GenBank/DDBJ databases">
        <title>Verrucobacter flavum gen. nov., sp. nov. a new member of the family Verrucomicrobiaceae.</title>
        <authorList>
            <person name="Szuroczki S."/>
            <person name="Abbaszade G."/>
            <person name="Szabo A."/>
            <person name="Felfoldi T."/>
            <person name="Schumann P."/>
            <person name="Boka K."/>
            <person name="Keki Z."/>
            <person name="Toumi M."/>
            <person name="Toth E."/>
        </authorList>
    </citation>
    <scope>NUCLEOTIDE SEQUENCE [LARGE SCALE GENOMIC DNA]</scope>
    <source>
        <strain evidence="2 3">MG-N-17</strain>
    </source>
</reference>
<accession>A0A5R8KL92</accession>
<dbReference type="EMBL" id="VAUV01000001">
    <property type="protein sequence ID" value="TLD72785.1"/>
    <property type="molecule type" value="Genomic_DNA"/>
</dbReference>
<organism evidence="2 3">
    <name type="scientific">Phragmitibacter flavus</name>
    <dbReference type="NCBI Taxonomy" id="2576071"/>
    <lineage>
        <taxon>Bacteria</taxon>
        <taxon>Pseudomonadati</taxon>
        <taxon>Verrucomicrobiota</taxon>
        <taxon>Verrucomicrobiia</taxon>
        <taxon>Verrucomicrobiales</taxon>
        <taxon>Verrucomicrobiaceae</taxon>
        <taxon>Phragmitibacter</taxon>
    </lineage>
</organism>
<gene>
    <name evidence="2" type="ORF">FEM03_01565</name>
</gene>
<dbReference type="AlphaFoldDB" id="A0A5R8KL92"/>